<keyword evidence="5" id="KW-0732">Signal</keyword>
<dbReference type="SUPFAM" id="SSF53474">
    <property type="entry name" value="alpha/beta-Hydrolases"/>
    <property type="match status" value="1"/>
</dbReference>
<sequence length="370" mass="40435">MLLLSVLLTCATAFAQNAIVLPRSTGPYATTLAIEEWVDSSRVDPFNSSHARRIMISRFDPVPISRCNFEQVQYMTNVTAAAEDEILGDYGWPKGLLRRFVLEKWPVALFSGGLNTTRLFYSHLAQEVASHGFIVIMIDHPYDTDVVEFPNGDVIFGGSVASPVNGSEPTSLNFGLEVRAQDASFVLDCLGISADSGEKAVIFGHSFGGAASATALLNDKRFRAGINLDGKMYGPVLNSPLGTPKFPQAVALWGSDGHNSSISSDPSWATFWNTLNSSANVDYKREFTVTNAAHGSYWDLNILVDVAGIRGNVSEDTLLYLIGPIPGPRVWEILGRYIPSFFWYTLGLKGEDAVLKGKNQEFPEVQILNE</sequence>
<dbReference type="Gene3D" id="3.40.50.1820">
    <property type="entry name" value="alpha/beta hydrolase"/>
    <property type="match status" value="1"/>
</dbReference>
<dbReference type="EMBL" id="CH445329">
    <property type="protein sequence ID" value="EAT89054.1"/>
    <property type="molecule type" value="Genomic_DNA"/>
</dbReference>
<dbReference type="VEuPathDB" id="FungiDB:JI435_038490"/>
<dbReference type="InterPro" id="IPR029058">
    <property type="entry name" value="AB_hydrolase_fold"/>
</dbReference>
<feature type="chain" id="PRO_5012949200" description="1-alkyl-2-acetylglycerophosphocholine esterase" evidence="5">
    <location>
        <begin position="16"/>
        <end position="370"/>
    </location>
</feature>
<dbReference type="PANTHER" id="PTHR10272">
    <property type="entry name" value="PLATELET-ACTIVATING FACTOR ACETYLHYDROLASE"/>
    <property type="match status" value="1"/>
</dbReference>
<dbReference type="PANTHER" id="PTHR10272:SF14">
    <property type="entry name" value="PAF ACETYLHYDROLASE FAMILY PROTEIN"/>
    <property type="match status" value="1"/>
</dbReference>
<dbReference type="Proteomes" id="UP000001055">
    <property type="component" value="Unassembled WGS sequence"/>
</dbReference>
<dbReference type="eggNOG" id="KOG3847">
    <property type="taxonomic scope" value="Eukaryota"/>
</dbReference>
<proteinExistence type="predicted"/>
<evidence type="ECO:0000313" key="6">
    <source>
        <dbReference type="EMBL" id="EAT89054.1"/>
    </source>
</evidence>
<keyword evidence="4" id="KW-0443">Lipid metabolism</keyword>
<keyword evidence="3" id="KW-0442">Lipid degradation</keyword>
<dbReference type="HOGENOM" id="CLU_026278_0_0_1"/>
<dbReference type="EC" id="3.1.1.47" evidence="1"/>
<organism evidence="6 7">
    <name type="scientific">Phaeosphaeria nodorum (strain SN15 / ATCC MYA-4574 / FGSC 10173)</name>
    <name type="common">Glume blotch fungus</name>
    <name type="synonym">Parastagonospora nodorum</name>
    <dbReference type="NCBI Taxonomy" id="321614"/>
    <lineage>
        <taxon>Eukaryota</taxon>
        <taxon>Fungi</taxon>
        <taxon>Dikarya</taxon>
        <taxon>Ascomycota</taxon>
        <taxon>Pezizomycotina</taxon>
        <taxon>Dothideomycetes</taxon>
        <taxon>Pleosporomycetidae</taxon>
        <taxon>Pleosporales</taxon>
        <taxon>Pleosporineae</taxon>
        <taxon>Phaeosphaeriaceae</taxon>
        <taxon>Parastagonospora</taxon>
    </lineage>
</organism>
<dbReference type="GeneID" id="5971258"/>
<accession>Q0UWL5</accession>
<evidence type="ECO:0000256" key="2">
    <source>
        <dbReference type="ARBA" id="ARBA00022801"/>
    </source>
</evidence>
<name>Q0UWL5_PHANO</name>
<dbReference type="InParanoid" id="Q0UWL5"/>
<evidence type="ECO:0000256" key="4">
    <source>
        <dbReference type="ARBA" id="ARBA00023098"/>
    </source>
</evidence>
<keyword evidence="2" id="KW-0378">Hydrolase</keyword>
<gene>
    <name evidence="6" type="ORF">SNOG_03849</name>
</gene>
<evidence type="ECO:0000256" key="5">
    <source>
        <dbReference type="SAM" id="SignalP"/>
    </source>
</evidence>
<protein>
    <recommendedName>
        <fullName evidence="1">1-alkyl-2-acetylglycerophosphocholine esterase</fullName>
        <ecNumber evidence="1">3.1.1.47</ecNumber>
    </recommendedName>
</protein>
<evidence type="ECO:0000313" key="7">
    <source>
        <dbReference type="Proteomes" id="UP000001055"/>
    </source>
</evidence>
<evidence type="ECO:0000256" key="3">
    <source>
        <dbReference type="ARBA" id="ARBA00022963"/>
    </source>
</evidence>
<dbReference type="RefSeq" id="XP_001794395.1">
    <property type="nucleotide sequence ID" value="XM_001794343.1"/>
</dbReference>
<dbReference type="AlphaFoldDB" id="Q0UWL5"/>
<reference evidence="7" key="1">
    <citation type="journal article" date="2007" name="Plant Cell">
        <title>Dothideomycete-plant interactions illuminated by genome sequencing and EST analysis of the wheat pathogen Stagonospora nodorum.</title>
        <authorList>
            <person name="Hane J.K."/>
            <person name="Lowe R.G."/>
            <person name="Solomon P.S."/>
            <person name="Tan K.C."/>
            <person name="Schoch C.L."/>
            <person name="Spatafora J.W."/>
            <person name="Crous P.W."/>
            <person name="Kodira C."/>
            <person name="Birren B.W."/>
            <person name="Galagan J.E."/>
            <person name="Torriani S.F."/>
            <person name="McDonald B.A."/>
            <person name="Oliver R.P."/>
        </authorList>
    </citation>
    <scope>NUCLEOTIDE SEQUENCE [LARGE SCALE GENOMIC DNA]</scope>
    <source>
        <strain evidence="7">SN15 / ATCC MYA-4574 / FGSC 10173</strain>
    </source>
</reference>
<evidence type="ECO:0000256" key="1">
    <source>
        <dbReference type="ARBA" id="ARBA00013201"/>
    </source>
</evidence>
<dbReference type="Pfam" id="PF03403">
    <property type="entry name" value="PAF-AH_p_II"/>
    <property type="match status" value="2"/>
</dbReference>
<dbReference type="GO" id="GO:0016042">
    <property type="term" value="P:lipid catabolic process"/>
    <property type="evidence" value="ECO:0007669"/>
    <property type="project" value="UniProtKB-KW"/>
</dbReference>
<feature type="signal peptide" evidence="5">
    <location>
        <begin position="1"/>
        <end position="15"/>
    </location>
</feature>
<dbReference type="OMA" id="PHDTDIV"/>
<dbReference type="KEGG" id="pno:SNOG_03849"/>
<dbReference type="GO" id="GO:0003847">
    <property type="term" value="F:1-alkyl-2-acetylglycerophosphocholine esterase activity"/>
    <property type="evidence" value="ECO:0000318"/>
    <property type="project" value="GO_Central"/>
</dbReference>